<keyword evidence="3" id="KW-1185">Reference proteome</keyword>
<dbReference type="PANTHER" id="PTHR28027:SF2">
    <property type="entry name" value="TRANSCRIPTIONAL REGULATOR MIT1"/>
    <property type="match status" value="1"/>
</dbReference>
<evidence type="ECO:0000313" key="3">
    <source>
        <dbReference type="Proteomes" id="UP000193067"/>
    </source>
</evidence>
<dbReference type="EMBL" id="KZ084086">
    <property type="protein sequence ID" value="OSD08752.1"/>
    <property type="molecule type" value="Genomic_DNA"/>
</dbReference>
<feature type="compositionally biased region" description="Low complexity" evidence="1">
    <location>
        <begin position="306"/>
        <end position="325"/>
    </location>
</feature>
<dbReference type="PANTHER" id="PTHR28027">
    <property type="entry name" value="TRANSCRIPTIONAL REGULATOR MIT1"/>
    <property type="match status" value="1"/>
</dbReference>
<evidence type="ECO:0000256" key="1">
    <source>
        <dbReference type="SAM" id="MobiDB-lite"/>
    </source>
</evidence>
<organism evidence="2 3">
    <name type="scientific">Trametes coccinea (strain BRFM310)</name>
    <name type="common">Pycnoporus coccineus</name>
    <dbReference type="NCBI Taxonomy" id="1353009"/>
    <lineage>
        <taxon>Eukaryota</taxon>
        <taxon>Fungi</taxon>
        <taxon>Dikarya</taxon>
        <taxon>Basidiomycota</taxon>
        <taxon>Agaricomycotina</taxon>
        <taxon>Agaricomycetes</taxon>
        <taxon>Polyporales</taxon>
        <taxon>Polyporaceae</taxon>
        <taxon>Trametes</taxon>
    </lineage>
</organism>
<dbReference type="GO" id="GO:0003677">
    <property type="term" value="F:DNA binding"/>
    <property type="evidence" value="ECO:0007669"/>
    <property type="project" value="TreeGrafter"/>
</dbReference>
<dbReference type="OrthoDB" id="5572844at2759"/>
<reference evidence="2 3" key="1">
    <citation type="journal article" date="2015" name="Biotechnol. Biofuels">
        <title>Enhanced degradation of softwood versus hardwood by the white-rot fungus Pycnoporus coccineus.</title>
        <authorList>
            <person name="Couturier M."/>
            <person name="Navarro D."/>
            <person name="Chevret D."/>
            <person name="Henrissat B."/>
            <person name="Piumi F."/>
            <person name="Ruiz-Duenas F.J."/>
            <person name="Martinez A.T."/>
            <person name="Grigoriev I.V."/>
            <person name="Riley R."/>
            <person name="Lipzen A."/>
            <person name="Berrin J.G."/>
            <person name="Master E.R."/>
            <person name="Rosso M.N."/>
        </authorList>
    </citation>
    <scope>NUCLEOTIDE SEQUENCE [LARGE SCALE GENOMIC DNA]</scope>
    <source>
        <strain evidence="2 3">BRFM310</strain>
    </source>
</reference>
<gene>
    <name evidence="2" type="ORF">PYCCODRAFT_1356574</name>
</gene>
<dbReference type="AlphaFoldDB" id="A0A1Y2J928"/>
<dbReference type="InterPro" id="IPR018608">
    <property type="entry name" value="Gti1/Pac2"/>
</dbReference>
<feature type="compositionally biased region" description="Basic and acidic residues" evidence="1">
    <location>
        <begin position="382"/>
        <end position="391"/>
    </location>
</feature>
<accession>A0A1Y2J928</accession>
<feature type="compositionally biased region" description="Polar residues" evidence="1">
    <location>
        <begin position="333"/>
        <end position="347"/>
    </location>
</feature>
<proteinExistence type="predicted"/>
<name>A0A1Y2J928_TRAC3</name>
<feature type="compositionally biased region" description="Polar residues" evidence="1">
    <location>
        <begin position="247"/>
        <end position="260"/>
    </location>
</feature>
<evidence type="ECO:0008006" key="4">
    <source>
        <dbReference type="Google" id="ProtNLM"/>
    </source>
</evidence>
<protein>
    <recommendedName>
        <fullName evidence="4">cAMP-independent regulatory protein pac2</fullName>
    </recommendedName>
</protein>
<evidence type="ECO:0000313" key="2">
    <source>
        <dbReference type="EMBL" id="OSD08752.1"/>
    </source>
</evidence>
<dbReference type="Pfam" id="PF09729">
    <property type="entry name" value="Gti1_Pac2"/>
    <property type="match status" value="1"/>
</dbReference>
<feature type="compositionally biased region" description="Basic and acidic residues" evidence="1">
    <location>
        <begin position="363"/>
        <end position="373"/>
    </location>
</feature>
<feature type="region of interest" description="Disordered" evidence="1">
    <location>
        <begin position="189"/>
        <end position="419"/>
    </location>
</feature>
<sequence>MQQPTLTNVRIRSTRDALQIFYAVARNILPMTTRRLDAEERRAITSGCVYIWEERCANSEATGMGMERWTDGMGWGPSRVRDEFLFYHQRENDVHEDPNNPSARWASIMRRRDARGNLPFSRSEAERLIKQTYSVHVSLPEDRPRGITRKWHLTAYFSQTTIDSLGTIDDIPGVGDVVVPEGWFKSARASKANKRIDPPPVEDIGPTTHEPWGVTMPPASSHPVPQYGVETTTKWPTPSPRVPHSTHVGQSSYAVRSSTYPPVPHPYESPSHHSAHPPLPPSTSQYPQGAPLPNLRDTGLSIYRDPSPYTQSSSSSSDPGLSPRPFSSPLTPPSNVSLPLSMNTERATPQLVPLSYLQGLQQRPRDPMDEHYLKRFSSPDIASHESHRRSWDSVNGRTPLYDRFPEDEAKPTLMQSSRW</sequence>
<dbReference type="Proteomes" id="UP000193067">
    <property type="component" value="Unassembled WGS sequence"/>
</dbReference>